<dbReference type="AlphaFoldDB" id="A0A5C5XMP6"/>
<protein>
    <recommendedName>
        <fullName evidence="4 5">Small ribosomal subunit protein uS9</fullName>
    </recommendedName>
</protein>
<dbReference type="NCBIfam" id="NF001099">
    <property type="entry name" value="PRK00132.1"/>
    <property type="match status" value="1"/>
</dbReference>
<dbReference type="Gene3D" id="3.30.230.10">
    <property type="match status" value="1"/>
</dbReference>
<dbReference type="Proteomes" id="UP000316095">
    <property type="component" value="Unassembled WGS sequence"/>
</dbReference>
<evidence type="ECO:0000256" key="5">
    <source>
        <dbReference type="HAMAP-Rule" id="MF_00532"/>
    </source>
</evidence>
<dbReference type="SUPFAM" id="SSF54211">
    <property type="entry name" value="Ribosomal protein S5 domain 2-like"/>
    <property type="match status" value="1"/>
</dbReference>
<dbReference type="InterPro" id="IPR020568">
    <property type="entry name" value="Ribosomal_Su5_D2-typ_SF"/>
</dbReference>
<evidence type="ECO:0000256" key="2">
    <source>
        <dbReference type="ARBA" id="ARBA00022980"/>
    </source>
</evidence>
<dbReference type="EMBL" id="SJPG01000001">
    <property type="protein sequence ID" value="TWT63849.1"/>
    <property type="molecule type" value="Genomic_DNA"/>
</dbReference>
<comment type="similarity">
    <text evidence="1 5 6">Belongs to the universal ribosomal protein uS9 family.</text>
</comment>
<feature type="region of interest" description="Disordered" evidence="7">
    <location>
        <begin position="1"/>
        <end position="62"/>
    </location>
</feature>
<evidence type="ECO:0000256" key="7">
    <source>
        <dbReference type="SAM" id="MobiDB-lite"/>
    </source>
</evidence>
<dbReference type="PROSITE" id="PS00360">
    <property type="entry name" value="RIBOSOMAL_S9"/>
    <property type="match status" value="1"/>
</dbReference>
<gene>
    <name evidence="5 8" type="primary">rpsI</name>
    <name evidence="8" type="ORF">Pan54_46080</name>
</gene>
<evidence type="ECO:0000256" key="1">
    <source>
        <dbReference type="ARBA" id="ARBA00005251"/>
    </source>
</evidence>
<dbReference type="InterPro" id="IPR020574">
    <property type="entry name" value="Ribosomal_uS9_CS"/>
</dbReference>
<dbReference type="GO" id="GO:0003723">
    <property type="term" value="F:RNA binding"/>
    <property type="evidence" value="ECO:0007669"/>
    <property type="project" value="TreeGrafter"/>
</dbReference>
<dbReference type="InterPro" id="IPR014721">
    <property type="entry name" value="Ribsml_uS5_D2-typ_fold_subgr"/>
</dbReference>
<keyword evidence="3 5" id="KW-0687">Ribonucleoprotein</keyword>
<dbReference type="GO" id="GO:0006412">
    <property type="term" value="P:translation"/>
    <property type="evidence" value="ECO:0007669"/>
    <property type="project" value="UniProtKB-UniRule"/>
</dbReference>
<organism evidence="8 9">
    <name type="scientific">Rubinisphaera italica</name>
    <dbReference type="NCBI Taxonomy" id="2527969"/>
    <lineage>
        <taxon>Bacteria</taxon>
        <taxon>Pseudomonadati</taxon>
        <taxon>Planctomycetota</taxon>
        <taxon>Planctomycetia</taxon>
        <taxon>Planctomycetales</taxon>
        <taxon>Planctomycetaceae</taxon>
        <taxon>Rubinisphaera</taxon>
    </lineage>
</organism>
<comment type="caution">
    <text evidence="8">The sequence shown here is derived from an EMBL/GenBank/DDBJ whole genome shotgun (WGS) entry which is preliminary data.</text>
</comment>
<dbReference type="PANTHER" id="PTHR21569">
    <property type="entry name" value="RIBOSOMAL PROTEIN S9"/>
    <property type="match status" value="1"/>
</dbReference>
<evidence type="ECO:0000313" key="8">
    <source>
        <dbReference type="EMBL" id="TWT63849.1"/>
    </source>
</evidence>
<proteinExistence type="inferred from homology"/>
<dbReference type="HAMAP" id="MF_00532_B">
    <property type="entry name" value="Ribosomal_uS9_B"/>
    <property type="match status" value="1"/>
</dbReference>
<name>A0A5C5XMP6_9PLAN</name>
<sequence length="222" mass="24041">MSTDQPQEENENTPVEAGDQSAPVSSESTELHDSAEGNVEGVVASTADESAEATEAVETTEDVPQLTLGAESEETADVVEKEYVQPTIRGRIDKFGTAIGTGRRKTSVARVRIKDGSGKFTVNGREMKTFFCIERDQKMVMDPVVAVGEQGKIDIWVRVNGGGITGQTGAVVLGIARALQAKNESFHPTLAEGGFLTRDDRMVERKKYGLAKARKSFQFSKR</sequence>
<reference evidence="8 9" key="1">
    <citation type="submission" date="2019-02" db="EMBL/GenBank/DDBJ databases">
        <title>Deep-cultivation of Planctomycetes and their phenomic and genomic characterization uncovers novel biology.</title>
        <authorList>
            <person name="Wiegand S."/>
            <person name="Jogler M."/>
            <person name="Boedeker C."/>
            <person name="Pinto D."/>
            <person name="Vollmers J."/>
            <person name="Rivas-Marin E."/>
            <person name="Kohn T."/>
            <person name="Peeters S.H."/>
            <person name="Heuer A."/>
            <person name="Rast P."/>
            <person name="Oberbeckmann S."/>
            <person name="Bunk B."/>
            <person name="Jeske O."/>
            <person name="Meyerdierks A."/>
            <person name="Storesund J.E."/>
            <person name="Kallscheuer N."/>
            <person name="Luecker S."/>
            <person name="Lage O.M."/>
            <person name="Pohl T."/>
            <person name="Merkel B.J."/>
            <person name="Hornburger P."/>
            <person name="Mueller R.-W."/>
            <person name="Bruemmer F."/>
            <person name="Labrenz M."/>
            <person name="Spormann A.M."/>
            <person name="Op Den Camp H."/>
            <person name="Overmann J."/>
            <person name="Amann R."/>
            <person name="Jetten M.S.M."/>
            <person name="Mascher T."/>
            <person name="Medema M.H."/>
            <person name="Devos D.P."/>
            <person name="Kaster A.-K."/>
            <person name="Ovreas L."/>
            <person name="Rohde M."/>
            <person name="Galperin M.Y."/>
            <person name="Jogler C."/>
        </authorList>
    </citation>
    <scope>NUCLEOTIDE SEQUENCE [LARGE SCALE GENOMIC DNA]</scope>
    <source>
        <strain evidence="8 9">Pan54</strain>
    </source>
</reference>
<dbReference type="PANTHER" id="PTHR21569:SF1">
    <property type="entry name" value="SMALL RIBOSOMAL SUBUNIT PROTEIN US9M"/>
    <property type="match status" value="1"/>
</dbReference>
<dbReference type="InterPro" id="IPR000754">
    <property type="entry name" value="Ribosomal_uS9"/>
</dbReference>
<dbReference type="OrthoDB" id="9803965at2"/>
<evidence type="ECO:0000256" key="3">
    <source>
        <dbReference type="ARBA" id="ARBA00023274"/>
    </source>
</evidence>
<dbReference type="InterPro" id="IPR023035">
    <property type="entry name" value="Ribosomal_uS9_bac/plastid"/>
</dbReference>
<dbReference type="FunFam" id="3.30.230.10:FF:000001">
    <property type="entry name" value="30S ribosomal protein S9"/>
    <property type="match status" value="1"/>
</dbReference>
<keyword evidence="9" id="KW-1185">Reference proteome</keyword>
<keyword evidence="2 5" id="KW-0689">Ribosomal protein</keyword>
<dbReference type="Pfam" id="PF00380">
    <property type="entry name" value="Ribosomal_S9"/>
    <property type="match status" value="1"/>
</dbReference>
<evidence type="ECO:0000256" key="4">
    <source>
        <dbReference type="ARBA" id="ARBA00035259"/>
    </source>
</evidence>
<accession>A0A5C5XMP6</accession>
<dbReference type="GO" id="GO:0003735">
    <property type="term" value="F:structural constituent of ribosome"/>
    <property type="evidence" value="ECO:0007669"/>
    <property type="project" value="InterPro"/>
</dbReference>
<feature type="compositionally biased region" description="Acidic residues" evidence="7">
    <location>
        <begin position="1"/>
        <end position="11"/>
    </location>
</feature>
<evidence type="ECO:0000256" key="6">
    <source>
        <dbReference type="RuleBase" id="RU003815"/>
    </source>
</evidence>
<dbReference type="GO" id="GO:0022627">
    <property type="term" value="C:cytosolic small ribosomal subunit"/>
    <property type="evidence" value="ECO:0007669"/>
    <property type="project" value="TreeGrafter"/>
</dbReference>
<feature type="compositionally biased region" description="Low complexity" evidence="7">
    <location>
        <begin position="42"/>
        <end position="57"/>
    </location>
</feature>
<evidence type="ECO:0000313" key="9">
    <source>
        <dbReference type="Proteomes" id="UP000316095"/>
    </source>
</evidence>
<dbReference type="RefSeq" id="WP_146505625.1">
    <property type="nucleotide sequence ID" value="NZ_SJPG01000001.1"/>
</dbReference>